<accession>A0A1W1E1C9</accession>
<sequence>MKFKIRRTDKFSKSFKKLAKKYKEIAIDYQNLLDMLASGDHNAIKVTENIYKIRLKNSSNPKGKSGGFRVVYFSKCKRIKFIY</sequence>
<evidence type="ECO:0000313" key="1">
    <source>
        <dbReference type="EMBL" id="SFV87774.1"/>
    </source>
</evidence>
<proteinExistence type="predicted"/>
<gene>
    <name evidence="1" type="ORF">MNB_SUP05-SYMBIONT-5-537</name>
</gene>
<organism evidence="1">
    <name type="scientific">hydrothermal vent metagenome</name>
    <dbReference type="NCBI Taxonomy" id="652676"/>
    <lineage>
        <taxon>unclassified sequences</taxon>
        <taxon>metagenomes</taxon>
        <taxon>ecological metagenomes</taxon>
    </lineage>
</organism>
<protein>
    <recommendedName>
        <fullName evidence="2">RelE/StbE replicon stabilization toxin</fullName>
    </recommendedName>
</protein>
<dbReference type="AlphaFoldDB" id="A0A1W1E1C9"/>
<dbReference type="EMBL" id="FPHZ01000080">
    <property type="protein sequence ID" value="SFV87774.1"/>
    <property type="molecule type" value="Genomic_DNA"/>
</dbReference>
<reference evidence="1" key="1">
    <citation type="submission" date="2016-10" db="EMBL/GenBank/DDBJ databases">
        <authorList>
            <person name="de Groot N.N."/>
        </authorList>
    </citation>
    <scope>NUCLEOTIDE SEQUENCE</scope>
</reference>
<evidence type="ECO:0008006" key="2">
    <source>
        <dbReference type="Google" id="ProtNLM"/>
    </source>
</evidence>
<name>A0A1W1E1C9_9ZZZZ</name>